<protein>
    <recommendedName>
        <fullName evidence="4">Lipoprotein</fullName>
    </recommendedName>
</protein>
<accession>A0AAW6T370</accession>
<dbReference type="Proteomes" id="UP001321506">
    <property type="component" value="Unassembled WGS sequence"/>
</dbReference>
<name>A0AAW6T370_9MICO</name>
<dbReference type="EMBL" id="JASATX010000001">
    <property type="protein sequence ID" value="MDI2097889.1"/>
    <property type="molecule type" value="Genomic_DNA"/>
</dbReference>
<dbReference type="PROSITE" id="PS51257">
    <property type="entry name" value="PROKAR_LIPOPROTEIN"/>
    <property type="match status" value="1"/>
</dbReference>
<gene>
    <name evidence="2" type="ORF">QF206_02760</name>
</gene>
<evidence type="ECO:0008006" key="4">
    <source>
        <dbReference type="Google" id="ProtNLM"/>
    </source>
</evidence>
<evidence type="ECO:0000313" key="3">
    <source>
        <dbReference type="Proteomes" id="UP001321506"/>
    </source>
</evidence>
<organism evidence="2 3">
    <name type="scientific">Ruicaihuangia caeni</name>
    <dbReference type="NCBI Taxonomy" id="3042517"/>
    <lineage>
        <taxon>Bacteria</taxon>
        <taxon>Bacillati</taxon>
        <taxon>Actinomycetota</taxon>
        <taxon>Actinomycetes</taxon>
        <taxon>Micrococcales</taxon>
        <taxon>Microbacteriaceae</taxon>
        <taxon>Ruicaihuangia</taxon>
    </lineage>
</organism>
<feature type="chain" id="PRO_5043734083" description="Lipoprotein" evidence="1">
    <location>
        <begin position="20"/>
        <end position="150"/>
    </location>
</feature>
<dbReference type="RefSeq" id="WP_281487662.1">
    <property type="nucleotide sequence ID" value="NZ_JASATX010000001.1"/>
</dbReference>
<comment type="caution">
    <text evidence="2">The sequence shown here is derived from an EMBL/GenBank/DDBJ whole genome shotgun (WGS) entry which is preliminary data.</text>
</comment>
<evidence type="ECO:0000313" key="2">
    <source>
        <dbReference type="EMBL" id="MDI2097889.1"/>
    </source>
</evidence>
<dbReference type="AlphaFoldDB" id="A0AAW6T370"/>
<keyword evidence="1" id="KW-0732">Signal</keyword>
<feature type="signal peptide" evidence="1">
    <location>
        <begin position="1"/>
        <end position="19"/>
    </location>
</feature>
<sequence>MRVALSLMLVVLLSGCARGAVHDEGGHSGPRPPSEKPAAEPCVVVSQTTLAALNTSIAKRDARNSLQTALARHDAATGSWFIVGAYTGPAGAGEGALGIWSTDSDATSDDFDGMLWSVDGGAAQHSDSPQGRHHLDERGHAILGCAPLLP</sequence>
<evidence type="ECO:0000256" key="1">
    <source>
        <dbReference type="SAM" id="SignalP"/>
    </source>
</evidence>
<keyword evidence="3" id="KW-1185">Reference proteome</keyword>
<reference evidence="2 3" key="1">
    <citation type="submission" date="2023-04" db="EMBL/GenBank/DDBJ databases">
        <title>Klugiella caeni sp. nov. isolated from the sludge of biochemical tank.</title>
        <authorList>
            <person name="Geng K."/>
        </authorList>
    </citation>
    <scope>NUCLEOTIDE SEQUENCE [LARGE SCALE GENOMIC DNA]</scope>
    <source>
        <strain evidence="2 3">YN-L-19</strain>
    </source>
</reference>
<proteinExistence type="predicted"/>